<dbReference type="PROSITE" id="PS50112">
    <property type="entry name" value="PAS"/>
    <property type="match status" value="1"/>
</dbReference>
<dbReference type="Proteomes" id="UP001528673">
    <property type="component" value="Unassembled WGS sequence"/>
</dbReference>
<dbReference type="PROSITE" id="PS50111">
    <property type="entry name" value="CHEMOTAXIS_TRANSDUC_2"/>
    <property type="match status" value="1"/>
</dbReference>
<dbReference type="SMART" id="SM00304">
    <property type="entry name" value="HAMP"/>
    <property type="match status" value="1"/>
</dbReference>
<dbReference type="EMBL" id="JAQSIP010000002">
    <property type="protein sequence ID" value="MDD0838062.1"/>
    <property type="molecule type" value="Genomic_DNA"/>
</dbReference>
<comment type="similarity">
    <text evidence="1">Belongs to the methyl-accepting chemotaxis (MCP) protein family.</text>
</comment>
<dbReference type="PRINTS" id="PR00260">
    <property type="entry name" value="CHEMTRNSDUCR"/>
</dbReference>
<dbReference type="SUPFAM" id="SSF58104">
    <property type="entry name" value="Methyl-accepting chemotaxis protein (MCP) signaling domain"/>
    <property type="match status" value="1"/>
</dbReference>
<dbReference type="InterPro" id="IPR000014">
    <property type="entry name" value="PAS"/>
</dbReference>
<comment type="caution">
    <text evidence="6">The sequence shown here is derived from an EMBL/GenBank/DDBJ whole genome shotgun (WGS) entry which is preliminary data.</text>
</comment>
<keyword evidence="2" id="KW-0807">Transducer</keyword>
<dbReference type="SMART" id="SM00086">
    <property type="entry name" value="PAC"/>
    <property type="match status" value="1"/>
</dbReference>
<feature type="domain" description="PAS" evidence="4">
    <location>
        <begin position="23"/>
        <end position="60"/>
    </location>
</feature>
<sequence>MRMNLPVSQRAFEFAPEATLMSMTDTSSRITYANSAFLEVSGFEREELMGQPHNLVRHPDMPVQAFEDMWATLKSGKSWTGLVKNRRKNGDHYWVRANATPVSRGGRVSGYMSVRTRPSAQEVQAAERLYRDFREGRAAGRAFHQGLIVRTGWRGWTAWLQTLSVRGRLRCAMAVPAVASLAGAALCGVAPEALVAWALAALGLSTAVGAWLESQIARPLGLIERQALSVAAGQPAENVHLNRVDEIGMILRAVNQAGLNLRSLVDDVGAQVGGVQAASAGMAAGNQDLRGRTEQAAASLEETATSMEQINATVKNNATSASHATTLAASASEAAAQGGAVVGQVIATMQDLSAASSRIAEIIGVIDGIAFQTNILALNAAVEAARAGEQGRGFAVVAGEVRHLAQRCASAAREIKGLIGDSVAKVDSGVVQADEAGRAMREIVTQVQRVNGLIAEISHATQEQASGIGQVNLAVSHLDDMTQQNAALVERSAAEAESLQRRAERLAESVSVF</sequence>
<dbReference type="RefSeq" id="WP_273949518.1">
    <property type="nucleotide sequence ID" value="NZ_JAQSIP010000002.1"/>
</dbReference>
<dbReference type="Pfam" id="PF08447">
    <property type="entry name" value="PAS_3"/>
    <property type="match status" value="1"/>
</dbReference>
<evidence type="ECO:0000313" key="7">
    <source>
        <dbReference type="Proteomes" id="UP001528673"/>
    </source>
</evidence>
<dbReference type="PROSITE" id="PS50885">
    <property type="entry name" value="HAMP"/>
    <property type="match status" value="1"/>
</dbReference>
<dbReference type="PANTHER" id="PTHR43531">
    <property type="entry name" value="PROTEIN ICFG"/>
    <property type="match status" value="1"/>
</dbReference>
<evidence type="ECO:0000259" key="4">
    <source>
        <dbReference type="PROSITE" id="PS50112"/>
    </source>
</evidence>
<evidence type="ECO:0000259" key="3">
    <source>
        <dbReference type="PROSITE" id="PS50111"/>
    </source>
</evidence>
<organism evidence="6 7">
    <name type="scientific">Curvibacter cyanobacteriorum</name>
    <dbReference type="NCBI Taxonomy" id="3026422"/>
    <lineage>
        <taxon>Bacteria</taxon>
        <taxon>Pseudomonadati</taxon>
        <taxon>Pseudomonadota</taxon>
        <taxon>Betaproteobacteria</taxon>
        <taxon>Burkholderiales</taxon>
        <taxon>Comamonadaceae</taxon>
        <taxon>Curvibacter</taxon>
    </lineage>
</organism>
<dbReference type="CDD" id="cd00130">
    <property type="entry name" value="PAS"/>
    <property type="match status" value="1"/>
</dbReference>
<dbReference type="SUPFAM" id="SSF55785">
    <property type="entry name" value="PYP-like sensor domain (PAS domain)"/>
    <property type="match status" value="1"/>
</dbReference>
<name>A0ABT5MVH9_9BURK</name>
<dbReference type="InterPro" id="IPR003660">
    <property type="entry name" value="HAMP_dom"/>
</dbReference>
<dbReference type="InterPro" id="IPR013655">
    <property type="entry name" value="PAS_fold_3"/>
</dbReference>
<dbReference type="NCBIfam" id="TIGR00229">
    <property type="entry name" value="sensory_box"/>
    <property type="match status" value="1"/>
</dbReference>
<dbReference type="SMART" id="SM00283">
    <property type="entry name" value="MA"/>
    <property type="match status" value="1"/>
</dbReference>
<dbReference type="PANTHER" id="PTHR43531:SF7">
    <property type="entry name" value="AEROTAXIS RECEPTOR"/>
    <property type="match status" value="1"/>
</dbReference>
<evidence type="ECO:0000259" key="5">
    <source>
        <dbReference type="PROSITE" id="PS50885"/>
    </source>
</evidence>
<dbReference type="Pfam" id="PF00015">
    <property type="entry name" value="MCPsignal"/>
    <property type="match status" value="1"/>
</dbReference>
<protein>
    <submittedName>
        <fullName evidence="6">Methyl-accepting chemotaxis protein</fullName>
    </submittedName>
</protein>
<dbReference type="Gene3D" id="3.30.450.20">
    <property type="entry name" value="PAS domain"/>
    <property type="match status" value="1"/>
</dbReference>
<gene>
    <name evidence="6" type="ORF">PSQ40_05710</name>
</gene>
<dbReference type="Gene3D" id="1.10.287.950">
    <property type="entry name" value="Methyl-accepting chemotaxis protein"/>
    <property type="match status" value="1"/>
</dbReference>
<dbReference type="InterPro" id="IPR004090">
    <property type="entry name" value="Chemotax_Me-accpt_rcpt"/>
</dbReference>
<keyword evidence="7" id="KW-1185">Reference proteome</keyword>
<evidence type="ECO:0000313" key="6">
    <source>
        <dbReference type="EMBL" id="MDD0838062.1"/>
    </source>
</evidence>
<dbReference type="InterPro" id="IPR001610">
    <property type="entry name" value="PAC"/>
</dbReference>
<reference evidence="6 7" key="1">
    <citation type="submission" date="2023-02" db="EMBL/GenBank/DDBJ databases">
        <title>Bacterial whole genomic sequence of Curvibacter sp. HBC61.</title>
        <authorList>
            <person name="Le V."/>
            <person name="Ko S.-R."/>
            <person name="Ahn C.-Y."/>
            <person name="Oh H.-M."/>
        </authorList>
    </citation>
    <scope>NUCLEOTIDE SEQUENCE [LARGE SCALE GENOMIC DNA]</scope>
    <source>
        <strain evidence="6 7">HBC61</strain>
    </source>
</reference>
<feature type="domain" description="HAMP" evidence="5">
    <location>
        <begin position="214"/>
        <end position="266"/>
    </location>
</feature>
<dbReference type="InterPro" id="IPR004089">
    <property type="entry name" value="MCPsignal_dom"/>
</dbReference>
<proteinExistence type="inferred from homology"/>
<dbReference type="InterPro" id="IPR035965">
    <property type="entry name" value="PAS-like_dom_sf"/>
</dbReference>
<evidence type="ECO:0000256" key="1">
    <source>
        <dbReference type="ARBA" id="ARBA00029447"/>
    </source>
</evidence>
<accession>A0ABT5MVH9</accession>
<evidence type="ECO:0000256" key="2">
    <source>
        <dbReference type="PROSITE-ProRule" id="PRU00284"/>
    </source>
</evidence>
<dbReference type="InterPro" id="IPR051310">
    <property type="entry name" value="MCP_chemotaxis"/>
</dbReference>
<dbReference type="CDD" id="cd11386">
    <property type="entry name" value="MCP_signal"/>
    <property type="match status" value="1"/>
</dbReference>
<feature type="domain" description="Methyl-accepting transducer" evidence="3">
    <location>
        <begin position="271"/>
        <end position="500"/>
    </location>
</feature>